<evidence type="ECO:0000259" key="4">
    <source>
        <dbReference type="Pfam" id="PF05506"/>
    </source>
</evidence>
<dbReference type="RefSeq" id="WP_128420142.1">
    <property type="nucleotide sequence ID" value="NZ_CP049017.1"/>
</dbReference>
<dbReference type="Pfam" id="PF05506">
    <property type="entry name" value="PLipase_C_C"/>
    <property type="match status" value="2"/>
</dbReference>
<evidence type="ECO:0000256" key="1">
    <source>
        <dbReference type="ARBA" id="ARBA00009717"/>
    </source>
</evidence>
<dbReference type="Gene3D" id="3.40.720.10">
    <property type="entry name" value="Alkaline Phosphatase, subunit A"/>
    <property type="match status" value="2"/>
</dbReference>
<accession>A0A2S6ZFT8</accession>
<organism evidence="5 6">
    <name type="scientific">Xanthomonas theicola</name>
    <dbReference type="NCBI Taxonomy" id="56464"/>
    <lineage>
        <taxon>Bacteria</taxon>
        <taxon>Pseudomonadati</taxon>
        <taxon>Pseudomonadota</taxon>
        <taxon>Gammaproteobacteria</taxon>
        <taxon>Lysobacterales</taxon>
        <taxon>Lysobacteraceae</taxon>
        <taxon>Xanthomonas</taxon>
    </lineage>
</organism>
<dbReference type="CDD" id="cd16014">
    <property type="entry name" value="PLC"/>
    <property type="match status" value="1"/>
</dbReference>
<sequence length="695" mass="76433">MVQHSRRRFLARASLALGAGAAAPLLPGAIRSALAVPPARVTGTLQDVQHVVVLMQENRAFDHYFGCLRGVRGFGDPRPLRLPGGRPVWYQPEAGAGDRYVLPFRLNSQTSSAQWMKDLNHDWKGSHHTWKHHDAWIAQKSAMSMGHFQREDLPFYYALADAFTICDGYHASLFGPTNPNRMYLFTGTSGLSVGDDGEQAVNNRDDGNWTADMARDDPQFPGYAWTTYSERLQQAGVSWQVYQEFDNYGDNSHPYFARFRHLDRHSPLYRRGRAWAAGSTADNAKASRGEHLLAAFERDVRGGRLPQVSWIVAPYLLSEHPDATPAYGESLSARLLEVLAGAPQVWSRTVFLINYDENDGFFDHVPPALPAIDPALGASNVDLRGEDYHGVPVGLGPRVPMLVVSPWSRGGWVDSQVFDHTSVIRFLERRFGVAEPNISPWRRAIAGDLTSALDFAGHDDGRVALPDTRAFVARIDASAALPPPQRPVQQALPAQEPGQRPARALPYDFDVRLQAGPQGQTLRMLNRSAVGVAFNAYADGGIAGPWFYTLAAGSELHDARAWRGAAADTGYALRVHGPNGFLREFCGDGVADAGLQADADYDAATQCLLLELRNAGARACRLRVRDGYRDGAEQAHQLAAGERRRLCFPLPAQHHWYDLDVASQTMPQWRRRLAGHIETGRPSMSDPAIGAGVAG</sequence>
<gene>
    <name evidence="5" type="ORF">XthCFBP4691_09220</name>
</gene>
<dbReference type="InterPro" id="IPR017850">
    <property type="entry name" value="Alkaline_phosphatase_core_sf"/>
</dbReference>
<proteinExistence type="inferred from homology"/>
<evidence type="ECO:0000313" key="6">
    <source>
        <dbReference type="Proteomes" id="UP000239898"/>
    </source>
</evidence>
<evidence type="ECO:0000256" key="3">
    <source>
        <dbReference type="ARBA" id="ARBA00022801"/>
    </source>
</evidence>
<dbReference type="GO" id="GO:0034480">
    <property type="term" value="F:phosphatidylcholine phospholipase C activity"/>
    <property type="evidence" value="ECO:0007669"/>
    <property type="project" value="UniProtKB-EC"/>
</dbReference>
<dbReference type="InterPro" id="IPR008475">
    <property type="entry name" value="PLipase_C_C"/>
</dbReference>
<comment type="similarity">
    <text evidence="1">Belongs to the bacterial phospholipase C family.</text>
</comment>
<feature type="domain" description="Bacterial phospholipase C C-terminal" evidence="4">
    <location>
        <begin position="501"/>
        <end position="588"/>
    </location>
</feature>
<feature type="domain" description="Bacterial phospholipase C C-terminal" evidence="4">
    <location>
        <begin position="599"/>
        <end position="676"/>
    </location>
</feature>
<dbReference type="PROSITE" id="PS51318">
    <property type="entry name" value="TAT"/>
    <property type="match status" value="1"/>
</dbReference>
<dbReference type="OrthoDB" id="9770871at2"/>
<dbReference type="InterPro" id="IPR006311">
    <property type="entry name" value="TAT_signal"/>
</dbReference>
<evidence type="ECO:0000256" key="2">
    <source>
        <dbReference type="ARBA" id="ARBA00012018"/>
    </source>
</evidence>
<reference evidence="5 6" key="1">
    <citation type="submission" date="2016-08" db="EMBL/GenBank/DDBJ databases">
        <title>Evolution of the type three secretion system and type three effector repertoires in Xanthomonas.</title>
        <authorList>
            <person name="Merda D."/>
            <person name="Briand M."/>
            <person name="Bosis E."/>
            <person name="Rousseau C."/>
            <person name="Portier P."/>
            <person name="Jacques M.-A."/>
            <person name="Fischer-Le Saux M."/>
        </authorList>
    </citation>
    <scope>NUCLEOTIDE SEQUENCE [LARGE SCALE GENOMIC DNA]</scope>
    <source>
        <strain evidence="5 6">CFBP 4691</strain>
    </source>
</reference>
<keyword evidence="6" id="KW-1185">Reference proteome</keyword>
<dbReference type="Pfam" id="PF04185">
    <property type="entry name" value="Phosphoesterase"/>
    <property type="match status" value="1"/>
</dbReference>
<protein>
    <recommendedName>
        <fullName evidence="2">phospholipase C</fullName>
        <ecNumber evidence="2">3.1.4.3</ecNumber>
    </recommendedName>
</protein>
<comment type="caution">
    <text evidence="5">The sequence shown here is derived from an EMBL/GenBank/DDBJ whole genome shotgun (WGS) entry which is preliminary data.</text>
</comment>
<name>A0A2S6ZFT8_9XANT</name>
<evidence type="ECO:0000313" key="5">
    <source>
        <dbReference type="EMBL" id="PPT91103.1"/>
    </source>
</evidence>
<dbReference type="EMBL" id="MIGX01000035">
    <property type="protein sequence ID" value="PPT91103.1"/>
    <property type="molecule type" value="Genomic_DNA"/>
</dbReference>
<dbReference type="InterPro" id="IPR017767">
    <property type="entry name" value="PC-PLC"/>
</dbReference>
<dbReference type="NCBIfam" id="TIGR03396">
    <property type="entry name" value="PC_PLC"/>
    <property type="match status" value="1"/>
</dbReference>
<dbReference type="AlphaFoldDB" id="A0A2S6ZFT8"/>
<dbReference type="Proteomes" id="UP000239898">
    <property type="component" value="Unassembled WGS sequence"/>
</dbReference>
<keyword evidence="3" id="KW-0378">Hydrolase</keyword>
<dbReference type="PANTHER" id="PTHR31956">
    <property type="entry name" value="NON-SPECIFIC PHOSPHOLIPASE C4-RELATED"/>
    <property type="match status" value="1"/>
</dbReference>
<dbReference type="PANTHER" id="PTHR31956:SF1">
    <property type="entry name" value="NON-SPECIFIC PHOSPHOLIPASE C1"/>
    <property type="match status" value="1"/>
</dbReference>
<dbReference type="EC" id="3.1.4.3" evidence="2"/>
<dbReference type="InterPro" id="IPR007312">
    <property type="entry name" value="Phosphoesterase"/>
</dbReference>
<dbReference type="GO" id="GO:0016042">
    <property type="term" value="P:lipid catabolic process"/>
    <property type="evidence" value="ECO:0007669"/>
    <property type="project" value="InterPro"/>
</dbReference>